<reference evidence="1 2" key="1">
    <citation type="submission" date="2016-01" db="EMBL/GenBank/DDBJ databases">
        <authorList>
            <person name="McClelland M."/>
            <person name="Jain A."/>
            <person name="Saraogi P."/>
            <person name="Mendelson R."/>
            <person name="Westerman R."/>
            <person name="SanMiguel P."/>
            <person name="Csonka L."/>
        </authorList>
    </citation>
    <scope>NUCLEOTIDE SEQUENCE [LARGE SCALE GENOMIC DNA]</scope>
    <source>
        <strain evidence="1 2">R-53146</strain>
    </source>
</reference>
<protein>
    <submittedName>
        <fullName evidence="1">Uncharacterized protein</fullName>
    </submittedName>
</protein>
<proteinExistence type="predicted"/>
<evidence type="ECO:0000313" key="2">
    <source>
        <dbReference type="Proteomes" id="UP000182761"/>
    </source>
</evidence>
<organism evidence="1 2">
    <name type="scientific">Apibacter mensalis</name>
    <dbReference type="NCBI Taxonomy" id="1586267"/>
    <lineage>
        <taxon>Bacteria</taxon>
        <taxon>Pseudomonadati</taxon>
        <taxon>Bacteroidota</taxon>
        <taxon>Flavobacteriia</taxon>
        <taxon>Flavobacteriales</taxon>
        <taxon>Weeksellaceae</taxon>
        <taxon>Apibacter</taxon>
    </lineage>
</organism>
<keyword evidence="2" id="KW-1185">Reference proteome</keyword>
<name>A0A0X3ASW1_9FLAO</name>
<evidence type="ECO:0000313" key="1">
    <source>
        <dbReference type="EMBL" id="CVK17157.1"/>
    </source>
</evidence>
<dbReference type="OrthoDB" id="799440at2"/>
<dbReference type="STRING" id="1586267.GCA_001418685_02023"/>
<gene>
    <name evidence="1" type="ORF">Ga0061079_11725</name>
</gene>
<dbReference type="Proteomes" id="UP000182761">
    <property type="component" value="Unassembled WGS sequence"/>
</dbReference>
<dbReference type="RefSeq" id="WP_055426325.1">
    <property type="nucleotide sequence ID" value="NZ_FCOR01000017.1"/>
</dbReference>
<accession>A0A0X3ASW1</accession>
<sequence>MQDFIVDENYDLVIKNEDFAIGDSNSQEIDLLVRSFKGDWKQYPLLGAELLRLVKGRATEVRIKRDITEELKNDGFNIIKIKVDLPIVEVDAKR</sequence>
<dbReference type="EMBL" id="FCOR01000017">
    <property type="protein sequence ID" value="CVK17157.1"/>
    <property type="molecule type" value="Genomic_DNA"/>
</dbReference>
<dbReference type="AlphaFoldDB" id="A0A0X3ASW1"/>